<protein>
    <submittedName>
        <fullName evidence="1">Uncharacterized protein</fullName>
    </submittedName>
</protein>
<proteinExistence type="predicted"/>
<reference evidence="1 2" key="1">
    <citation type="journal article" date="2019" name="Commun. Biol.">
        <title>The bagworm genome reveals a unique fibroin gene that provides high tensile strength.</title>
        <authorList>
            <person name="Kono N."/>
            <person name="Nakamura H."/>
            <person name="Ohtoshi R."/>
            <person name="Tomita M."/>
            <person name="Numata K."/>
            <person name="Arakawa K."/>
        </authorList>
    </citation>
    <scope>NUCLEOTIDE SEQUENCE [LARGE SCALE GENOMIC DNA]</scope>
</reference>
<dbReference type="Proteomes" id="UP000299102">
    <property type="component" value="Unassembled WGS sequence"/>
</dbReference>
<keyword evidence="2" id="KW-1185">Reference proteome</keyword>
<gene>
    <name evidence="1" type="ORF">EVAR_64791_1</name>
</gene>
<dbReference type="AlphaFoldDB" id="A0A4C1ZQQ2"/>
<name>A0A4C1ZQQ2_EUMVA</name>
<dbReference type="EMBL" id="BGZK01002113">
    <property type="protein sequence ID" value="GBP90806.1"/>
    <property type="molecule type" value="Genomic_DNA"/>
</dbReference>
<evidence type="ECO:0000313" key="1">
    <source>
        <dbReference type="EMBL" id="GBP90806.1"/>
    </source>
</evidence>
<evidence type="ECO:0000313" key="2">
    <source>
        <dbReference type="Proteomes" id="UP000299102"/>
    </source>
</evidence>
<organism evidence="1 2">
    <name type="scientific">Eumeta variegata</name>
    <name type="common">Bagworm moth</name>
    <name type="synonym">Eumeta japonica</name>
    <dbReference type="NCBI Taxonomy" id="151549"/>
    <lineage>
        <taxon>Eukaryota</taxon>
        <taxon>Metazoa</taxon>
        <taxon>Ecdysozoa</taxon>
        <taxon>Arthropoda</taxon>
        <taxon>Hexapoda</taxon>
        <taxon>Insecta</taxon>
        <taxon>Pterygota</taxon>
        <taxon>Neoptera</taxon>
        <taxon>Endopterygota</taxon>
        <taxon>Lepidoptera</taxon>
        <taxon>Glossata</taxon>
        <taxon>Ditrysia</taxon>
        <taxon>Tineoidea</taxon>
        <taxon>Psychidae</taxon>
        <taxon>Oiketicinae</taxon>
        <taxon>Eumeta</taxon>
    </lineage>
</organism>
<comment type="caution">
    <text evidence="1">The sequence shown here is derived from an EMBL/GenBank/DDBJ whole genome shotgun (WGS) entry which is preliminary data.</text>
</comment>
<sequence length="71" mass="7976">MQEGERKKDTQSINRNLSTIDAQRRIRIGIESGTVIERGTGTGPDDGTRIDIDNETAIAIKTDSKISRYRR</sequence>
<accession>A0A4C1ZQQ2</accession>